<protein>
    <submittedName>
        <fullName evidence="1">Uncharacterized protein</fullName>
    </submittedName>
</protein>
<gene>
    <name evidence="1" type="ORF">WA026_003467</name>
</gene>
<name>A0AAW1TM82_9CUCU</name>
<dbReference type="Proteomes" id="UP001431783">
    <property type="component" value="Unassembled WGS sequence"/>
</dbReference>
<proteinExistence type="predicted"/>
<organism evidence="1 2">
    <name type="scientific">Henosepilachna vigintioctopunctata</name>
    <dbReference type="NCBI Taxonomy" id="420089"/>
    <lineage>
        <taxon>Eukaryota</taxon>
        <taxon>Metazoa</taxon>
        <taxon>Ecdysozoa</taxon>
        <taxon>Arthropoda</taxon>
        <taxon>Hexapoda</taxon>
        <taxon>Insecta</taxon>
        <taxon>Pterygota</taxon>
        <taxon>Neoptera</taxon>
        <taxon>Endopterygota</taxon>
        <taxon>Coleoptera</taxon>
        <taxon>Polyphaga</taxon>
        <taxon>Cucujiformia</taxon>
        <taxon>Coccinelloidea</taxon>
        <taxon>Coccinellidae</taxon>
        <taxon>Epilachninae</taxon>
        <taxon>Epilachnini</taxon>
        <taxon>Henosepilachna</taxon>
    </lineage>
</organism>
<reference evidence="1 2" key="1">
    <citation type="submission" date="2023-03" db="EMBL/GenBank/DDBJ databases">
        <title>Genome insight into feeding habits of ladybird beetles.</title>
        <authorList>
            <person name="Li H.-S."/>
            <person name="Huang Y.-H."/>
            <person name="Pang H."/>
        </authorList>
    </citation>
    <scope>NUCLEOTIDE SEQUENCE [LARGE SCALE GENOMIC DNA]</scope>
    <source>
        <strain evidence="1">SYSU_2023b</strain>
        <tissue evidence="1">Whole body</tissue>
    </source>
</reference>
<dbReference type="EMBL" id="JARQZJ010000001">
    <property type="protein sequence ID" value="KAK9869730.1"/>
    <property type="molecule type" value="Genomic_DNA"/>
</dbReference>
<dbReference type="AlphaFoldDB" id="A0AAW1TM82"/>
<comment type="caution">
    <text evidence="1">The sequence shown here is derived from an EMBL/GenBank/DDBJ whole genome shotgun (WGS) entry which is preliminary data.</text>
</comment>
<keyword evidence="2" id="KW-1185">Reference proteome</keyword>
<sequence length="93" mass="10661">MLKPNPTIGFHLKDRLLVPLTTPSYAHFNPNYSHLKHMPHAPFNLGSVKLKLLVALSRTIGWLIVRFSYLDKKAIQIALVLPRCLTFLRDEVN</sequence>
<evidence type="ECO:0000313" key="1">
    <source>
        <dbReference type="EMBL" id="KAK9869730.1"/>
    </source>
</evidence>
<evidence type="ECO:0000313" key="2">
    <source>
        <dbReference type="Proteomes" id="UP001431783"/>
    </source>
</evidence>
<accession>A0AAW1TM82</accession>